<name>A0A7S0T870_9CHLO</name>
<keyword evidence="4 12" id="KW-0328">Glycosyltransferase</keyword>
<dbReference type="PANTHER" id="PTHR22760:SF1">
    <property type="entry name" value="DOL-P-MAN:MAN(7)GLCNAC(2)-PP-DOL ALPHA-1,6-MANNOSYLTRANSFERASE"/>
    <property type="match status" value="1"/>
</dbReference>
<keyword evidence="8 12" id="KW-1133">Transmembrane helix</keyword>
<evidence type="ECO:0000256" key="9">
    <source>
        <dbReference type="ARBA" id="ARBA00023136"/>
    </source>
</evidence>
<comment type="subcellular location">
    <subcellularLocation>
        <location evidence="1 12">Endoplasmic reticulum membrane</location>
        <topology evidence="1 12">Multi-pass membrane protein</topology>
    </subcellularLocation>
</comment>
<feature type="transmembrane region" description="Helical" evidence="12">
    <location>
        <begin position="194"/>
        <end position="214"/>
    </location>
</feature>
<evidence type="ECO:0000256" key="3">
    <source>
        <dbReference type="ARBA" id="ARBA00007063"/>
    </source>
</evidence>
<evidence type="ECO:0000256" key="6">
    <source>
        <dbReference type="ARBA" id="ARBA00022692"/>
    </source>
</evidence>
<evidence type="ECO:0000256" key="10">
    <source>
        <dbReference type="ARBA" id="ARBA00044721"/>
    </source>
</evidence>
<dbReference type="EC" id="2.4.1.-" evidence="12"/>
<dbReference type="InterPro" id="IPR005599">
    <property type="entry name" value="GPI_mannosylTrfase"/>
</dbReference>
<reference evidence="13" key="1">
    <citation type="submission" date="2021-01" db="EMBL/GenBank/DDBJ databases">
        <authorList>
            <person name="Corre E."/>
            <person name="Pelletier E."/>
            <person name="Niang G."/>
            <person name="Scheremetjew M."/>
            <person name="Finn R."/>
            <person name="Kale V."/>
            <person name="Holt S."/>
            <person name="Cochrane G."/>
            <person name="Meng A."/>
            <person name="Brown T."/>
            <person name="Cohen L."/>
        </authorList>
    </citation>
    <scope>NUCLEOTIDE SEQUENCE</scope>
    <source>
        <strain evidence="13">Clade-D-RCC2573</strain>
    </source>
</reference>
<feature type="transmembrane region" description="Helical" evidence="12">
    <location>
        <begin position="226"/>
        <end position="242"/>
    </location>
</feature>
<gene>
    <name evidence="13" type="ORF">OMED0936_LOCUS514</name>
</gene>
<evidence type="ECO:0000256" key="4">
    <source>
        <dbReference type="ARBA" id="ARBA00022676"/>
    </source>
</evidence>
<comment type="catalytic activity">
    <reaction evidence="11">
        <text>an alpha-D-Man-(1-&gt;2)-alpha-D-Man-(1-&gt;2)-alpha-D-Man-(1-&gt;3)-[alpha-D-Man-(1-&gt;2)-alpha-D-Man-(1-&gt;3)-alpha-D-Man-(1-&gt;6)]-beta-D-Man-(1-&gt;4)-beta-D-GlcNAc-(1-&gt;4)-alpha-D-GlcNAc-diphospho-di-trans,poly-cis-dolichol + a di-trans,poly-cis-dolichyl beta-D-mannosyl phosphate = an alpha-D-Man-(1-&gt;2)-alpha-D-Man-(1-&gt;2)-alpha-D-Man-(1-&gt;3)-[alpha-D-Man-(1-&gt;2)-alpha-D-Man-(1-&gt;3)-[alpha-D-Man-(1-&gt;6)]-alpha-D-Man-(1-&gt;6)]-beta-D-Man-(1-&gt;4)-beta-D-GlcNAc-(1-&gt;4)-alpha-D-GlcNAc-diphospho-di-trans,poly-cis-dolichol + a di-trans,poly-cis-dolichyl phosphate + H(+)</text>
        <dbReference type="Rhea" id="RHEA:29535"/>
        <dbReference type="Rhea" id="RHEA-COMP:19498"/>
        <dbReference type="Rhea" id="RHEA-COMP:19501"/>
        <dbReference type="Rhea" id="RHEA-COMP:19518"/>
        <dbReference type="Rhea" id="RHEA-COMP:19519"/>
        <dbReference type="ChEBI" id="CHEBI:15378"/>
        <dbReference type="ChEBI" id="CHEBI:57683"/>
        <dbReference type="ChEBI" id="CHEBI:58211"/>
        <dbReference type="ChEBI" id="CHEBI:132517"/>
        <dbReference type="ChEBI" id="CHEBI:132519"/>
        <dbReference type="EC" id="2.4.1.260"/>
    </reaction>
    <physiologicalReaction direction="left-to-right" evidence="11">
        <dbReference type="Rhea" id="RHEA:29536"/>
    </physiologicalReaction>
</comment>
<keyword evidence="5" id="KW-0808">Transferase</keyword>
<keyword evidence="9 12" id="KW-0472">Membrane</keyword>
<accession>A0A7S0T870</accession>
<dbReference type="GO" id="GO:0005789">
    <property type="term" value="C:endoplasmic reticulum membrane"/>
    <property type="evidence" value="ECO:0007669"/>
    <property type="project" value="UniProtKB-SubCell"/>
</dbReference>
<evidence type="ECO:0000256" key="7">
    <source>
        <dbReference type="ARBA" id="ARBA00022824"/>
    </source>
</evidence>
<evidence type="ECO:0000256" key="1">
    <source>
        <dbReference type="ARBA" id="ARBA00004477"/>
    </source>
</evidence>
<keyword evidence="6 12" id="KW-0812">Transmembrane</keyword>
<evidence type="ECO:0000256" key="12">
    <source>
        <dbReference type="RuleBase" id="RU363075"/>
    </source>
</evidence>
<feature type="transmembrane region" description="Helical" evidence="12">
    <location>
        <begin position="280"/>
        <end position="305"/>
    </location>
</feature>
<feature type="transmembrane region" description="Helical" evidence="12">
    <location>
        <begin position="107"/>
        <end position="131"/>
    </location>
</feature>
<feature type="transmembrane region" description="Helical" evidence="12">
    <location>
        <begin position="248"/>
        <end position="268"/>
    </location>
</feature>
<dbReference type="Pfam" id="PF03901">
    <property type="entry name" value="Glyco_transf_22"/>
    <property type="match status" value="1"/>
</dbReference>
<evidence type="ECO:0000313" key="13">
    <source>
        <dbReference type="EMBL" id="CAD8727597.1"/>
    </source>
</evidence>
<dbReference type="UniPathway" id="UPA00378"/>
<dbReference type="GO" id="GO:0052917">
    <property type="term" value="F:dol-P-Man:Man(7)GlcNAc(2)-PP-Dol alpha-1,6-mannosyltransferase activity"/>
    <property type="evidence" value="ECO:0007669"/>
    <property type="project" value="UniProtKB-EC"/>
</dbReference>
<protein>
    <recommendedName>
        <fullName evidence="12">Mannosyltransferase</fullName>
        <ecNumber evidence="12">2.4.1.-</ecNumber>
    </recommendedName>
</protein>
<feature type="transmembrane region" description="Helical" evidence="12">
    <location>
        <begin position="49"/>
        <end position="70"/>
    </location>
</feature>
<comment type="pathway">
    <text evidence="2">Protein modification; protein glycosylation.</text>
</comment>
<dbReference type="EMBL" id="HBFF01000649">
    <property type="protein sequence ID" value="CAD8727597.1"/>
    <property type="molecule type" value="Transcribed_RNA"/>
</dbReference>
<sequence>MASAPWIAIARGALGTMTTGHVEQVVCRMTLGCAWVASHASLRRSISDVFGATTSAFTGILALCEFHLLFYASRPLMNVFAMVLTMTGVGAWARATATRDSRLTFRAVRLVTVAAFLLRCDVLLLLGGMGLHMLATGLISVPRAVWVGGTCAALTIAASVLVDSWFYRYWVWPEFSGFYFSAVLNKSIEWGTSPWHWYLTVALPKSLMCAYPLAMASVFVERRARPLMFVGLFYVALISILEHKELRFIFPVLPLFNVSAATVLARIWNGRSKPGAGRKFVTLAAFGMLCASAALVCVFTAASAVNYPGGVAFSRLHHDRTIAPVPGVVHIDVPAKMTGVSLFGEAPPGSGWTYAKKEELPIEAFESMDVDYLVNAYDYVPGYEAVHVVNGYGGLNLRAKSPLELIKTKPEIYIHRKKRVTEV</sequence>
<comment type="function">
    <text evidence="10">Mannosyltransferase that operates in the biosynthetic pathway of dolichol-linked oligosaccharides, the glycan precursors employed in protein asparagine (N)-glycosylation. The assembly of dolichol-linked oligosaccharides begins on the cytosolic side of the endoplasmic reticulum membrane and finishes in its lumen. The sequential addition of sugars to dolichol pyrophosphate produces dolichol-linked oligosaccharides containing fourteen sugars, including two GlcNAcs, nine mannoses and three glucoses. Once assembled, the oligosaccharide is transferred from the lipid to nascent proteins by oligosaccharyltransferases. In the lumen of the endoplasmic reticulum, adds the eighth mannose residue in an alpha-1,6 linkage onto Man(7)GlcNAc(2)-PP-dolichol to produce Man(8)GlcNAc(2)-PP-dolichol.</text>
</comment>
<dbReference type="AlphaFoldDB" id="A0A7S0T870"/>
<evidence type="ECO:0000256" key="8">
    <source>
        <dbReference type="ARBA" id="ARBA00022989"/>
    </source>
</evidence>
<proteinExistence type="inferred from homology"/>
<dbReference type="PANTHER" id="PTHR22760">
    <property type="entry name" value="GLYCOSYLTRANSFERASE"/>
    <property type="match status" value="1"/>
</dbReference>
<dbReference type="GO" id="GO:0006487">
    <property type="term" value="P:protein N-linked glycosylation"/>
    <property type="evidence" value="ECO:0007669"/>
    <property type="project" value="TreeGrafter"/>
</dbReference>
<comment type="similarity">
    <text evidence="3 12">Belongs to the glycosyltransferase 22 family.</text>
</comment>
<keyword evidence="7 12" id="KW-0256">Endoplasmic reticulum</keyword>
<feature type="transmembrane region" description="Helical" evidence="12">
    <location>
        <begin position="143"/>
        <end position="162"/>
    </location>
</feature>
<evidence type="ECO:0000256" key="2">
    <source>
        <dbReference type="ARBA" id="ARBA00004922"/>
    </source>
</evidence>
<evidence type="ECO:0000256" key="5">
    <source>
        <dbReference type="ARBA" id="ARBA00022679"/>
    </source>
</evidence>
<feature type="transmembrane region" description="Helical" evidence="12">
    <location>
        <begin position="76"/>
        <end position="95"/>
    </location>
</feature>
<evidence type="ECO:0000256" key="11">
    <source>
        <dbReference type="ARBA" id="ARBA00048899"/>
    </source>
</evidence>
<organism evidence="13">
    <name type="scientific">Ostreococcus mediterraneus</name>
    <dbReference type="NCBI Taxonomy" id="1486918"/>
    <lineage>
        <taxon>Eukaryota</taxon>
        <taxon>Viridiplantae</taxon>
        <taxon>Chlorophyta</taxon>
        <taxon>Mamiellophyceae</taxon>
        <taxon>Mamiellales</taxon>
        <taxon>Bathycoccaceae</taxon>
        <taxon>Ostreococcus</taxon>
    </lineage>
</organism>